<dbReference type="SUPFAM" id="SSF52200">
    <property type="entry name" value="Toll/Interleukin receptor TIR domain"/>
    <property type="match status" value="1"/>
</dbReference>
<dbReference type="Pfam" id="PF01582">
    <property type="entry name" value="TIR"/>
    <property type="match status" value="1"/>
</dbReference>
<keyword evidence="1" id="KW-0433">Leucine-rich repeat</keyword>
<name>A0ABM0Y2W0_CAMSA</name>
<dbReference type="RefSeq" id="XP_010494617.2">
    <property type="nucleotide sequence ID" value="XM_010496315.2"/>
</dbReference>
<feature type="domain" description="TIR" evidence="5">
    <location>
        <begin position="298"/>
        <end position="436"/>
    </location>
</feature>
<dbReference type="GeneID" id="104771740"/>
<evidence type="ECO:0000313" key="7">
    <source>
        <dbReference type="RefSeq" id="XP_010494617.2"/>
    </source>
</evidence>
<dbReference type="InterPro" id="IPR045344">
    <property type="entry name" value="C-JID"/>
</dbReference>
<sequence length="455" mass="51596">MLDELTRCNEGLVLEALIGTCLPGWEIPAWFSHRAFGSVLKPKLPPHWSNNRLTGIALCAVVLFPSFNEQRSSLLVVKCNCVFNNKDGSSICFSSIIGSWREPSNTLGKIESSHVFIGYTSTLDYKIYDEKEDEEGCRHTEASFEFQVTDGTQLLEGCKVLKCGFSLVYATDDMQVKFGVRRSAVEETQYRAHSRNDAISNVRRDTTTAGISQGESSEHKIVELPNKIIAPRIPSSPQPPITTPLFPLKYSTGSKNLEGERHVQTSDMDTRLSEKPQQPYPSRISKVASSSQAVLQRSRSYIYVSFHEGELRKSFVNLLLRTLRERGFIVLTNNYKGNGTRQLEQLYKRIGESKIALAIFSKRYVESNTCLNELVMMDKLAKEGKLLVIPVFFDVRSSDVKNLEGEFGRHFKKMSETYKDEPEKVQKWKVSVTSITKTIDKHSELYGYCYLDNPY</sequence>
<evidence type="ECO:0000259" key="5">
    <source>
        <dbReference type="PROSITE" id="PS50104"/>
    </source>
</evidence>
<evidence type="ECO:0000256" key="2">
    <source>
        <dbReference type="ARBA" id="ARBA00022737"/>
    </source>
</evidence>
<keyword evidence="3" id="KW-0520">NAD</keyword>
<keyword evidence="6" id="KW-1185">Reference proteome</keyword>
<dbReference type="Pfam" id="PF20160">
    <property type="entry name" value="C-JID"/>
    <property type="match status" value="1"/>
</dbReference>
<evidence type="ECO:0000256" key="1">
    <source>
        <dbReference type="ARBA" id="ARBA00022614"/>
    </source>
</evidence>
<keyword evidence="2" id="KW-0677">Repeat</keyword>
<reference evidence="7" key="2">
    <citation type="submission" date="2025-08" db="UniProtKB">
        <authorList>
            <consortium name="RefSeq"/>
        </authorList>
    </citation>
    <scope>IDENTIFICATION</scope>
    <source>
        <tissue evidence="7">Leaf</tissue>
    </source>
</reference>
<evidence type="ECO:0000256" key="4">
    <source>
        <dbReference type="SAM" id="MobiDB-lite"/>
    </source>
</evidence>
<reference evidence="6" key="1">
    <citation type="journal article" date="2014" name="Nat. Commun.">
        <title>The emerging biofuel crop Camelina sativa retains a highly undifferentiated hexaploid genome structure.</title>
        <authorList>
            <person name="Kagale S."/>
            <person name="Koh C."/>
            <person name="Nixon J."/>
            <person name="Bollina V."/>
            <person name="Clarke W.E."/>
            <person name="Tuteja R."/>
            <person name="Spillane C."/>
            <person name="Robinson S.J."/>
            <person name="Links M.G."/>
            <person name="Clarke C."/>
            <person name="Higgins E.E."/>
            <person name="Huebert T."/>
            <person name="Sharpe A.G."/>
            <person name="Parkin I.A."/>
        </authorList>
    </citation>
    <scope>NUCLEOTIDE SEQUENCE [LARGE SCALE GENOMIC DNA]</scope>
    <source>
        <strain evidence="6">cv. DH55</strain>
    </source>
</reference>
<protein>
    <submittedName>
        <fullName evidence="7">Uncharacterized protein LOC104771740 isoform X1</fullName>
    </submittedName>
</protein>
<feature type="region of interest" description="Disordered" evidence="4">
    <location>
        <begin position="256"/>
        <end position="282"/>
    </location>
</feature>
<dbReference type="Gene3D" id="3.40.50.10140">
    <property type="entry name" value="Toll/interleukin-1 receptor homology (TIR) domain"/>
    <property type="match status" value="1"/>
</dbReference>
<organism evidence="6 7">
    <name type="scientific">Camelina sativa</name>
    <name type="common">False flax</name>
    <name type="synonym">Myagrum sativum</name>
    <dbReference type="NCBI Taxonomy" id="90675"/>
    <lineage>
        <taxon>Eukaryota</taxon>
        <taxon>Viridiplantae</taxon>
        <taxon>Streptophyta</taxon>
        <taxon>Embryophyta</taxon>
        <taxon>Tracheophyta</taxon>
        <taxon>Spermatophyta</taxon>
        <taxon>Magnoliopsida</taxon>
        <taxon>eudicotyledons</taxon>
        <taxon>Gunneridae</taxon>
        <taxon>Pentapetalae</taxon>
        <taxon>rosids</taxon>
        <taxon>malvids</taxon>
        <taxon>Brassicales</taxon>
        <taxon>Brassicaceae</taxon>
        <taxon>Camelineae</taxon>
        <taxon>Camelina</taxon>
    </lineage>
</organism>
<dbReference type="Proteomes" id="UP000694864">
    <property type="component" value="Chromosome 20"/>
</dbReference>
<dbReference type="PANTHER" id="PTHR32009">
    <property type="entry name" value="TMV RESISTANCE PROTEIN N-LIKE"/>
    <property type="match status" value="1"/>
</dbReference>
<gene>
    <name evidence="7" type="primary">LOC104771740</name>
</gene>
<feature type="compositionally biased region" description="Basic and acidic residues" evidence="4">
    <location>
        <begin position="257"/>
        <end position="274"/>
    </location>
</feature>
<accession>A0ABM0Y2W0</accession>
<evidence type="ECO:0000256" key="3">
    <source>
        <dbReference type="ARBA" id="ARBA00023027"/>
    </source>
</evidence>
<evidence type="ECO:0000313" key="6">
    <source>
        <dbReference type="Proteomes" id="UP000694864"/>
    </source>
</evidence>
<dbReference type="PROSITE" id="PS50104">
    <property type="entry name" value="TIR"/>
    <property type="match status" value="1"/>
</dbReference>
<dbReference type="SMART" id="SM00255">
    <property type="entry name" value="TIR"/>
    <property type="match status" value="1"/>
</dbReference>
<dbReference type="InterPro" id="IPR035897">
    <property type="entry name" value="Toll_tir_struct_dom_sf"/>
</dbReference>
<proteinExistence type="predicted"/>
<dbReference type="PANTHER" id="PTHR32009:SF109">
    <property type="entry name" value="TOLL-INTERLEUKIN-RESISTANCE (TIR) DOMAIN FAMILY PROTEIN"/>
    <property type="match status" value="1"/>
</dbReference>
<dbReference type="InterPro" id="IPR000157">
    <property type="entry name" value="TIR_dom"/>
</dbReference>